<dbReference type="Pfam" id="PF19327">
    <property type="entry name" value="Ap4A_phos_N"/>
    <property type="match status" value="1"/>
</dbReference>
<protein>
    <submittedName>
        <fullName evidence="4">Uncharacterized protein</fullName>
    </submittedName>
</protein>
<organism evidence="4 5">
    <name type="scientific">Powellomyces hirtus</name>
    <dbReference type="NCBI Taxonomy" id="109895"/>
    <lineage>
        <taxon>Eukaryota</taxon>
        <taxon>Fungi</taxon>
        <taxon>Fungi incertae sedis</taxon>
        <taxon>Chytridiomycota</taxon>
        <taxon>Chytridiomycota incertae sedis</taxon>
        <taxon>Chytridiomycetes</taxon>
        <taxon>Spizellomycetales</taxon>
        <taxon>Powellomycetaceae</taxon>
        <taxon>Powellomyces</taxon>
    </lineage>
</organism>
<dbReference type="InterPro" id="IPR009163">
    <property type="entry name" value="Ap4A_phos1/2"/>
</dbReference>
<dbReference type="Proteomes" id="UP000318582">
    <property type="component" value="Unassembled WGS sequence"/>
</dbReference>
<reference evidence="4 5" key="1">
    <citation type="journal article" date="2019" name="Sci. Rep.">
        <title>Comparative genomics of chytrid fungi reveal insights into the obligate biotrophic and pathogenic lifestyle of Synchytrium endobioticum.</title>
        <authorList>
            <person name="van de Vossenberg B.T.L.H."/>
            <person name="Warris S."/>
            <person name="Nguyen H.D.T."/>
            <person name="van Gent-Pelzer M.P.E."/>
            <person name="Joly D.L."/>
            <person name="van de Geest H.C."/>
            <person name="Bonants P.J.M."/>
            <person name="Smith D.S."/>
            <person name="Levesque C.A."/>
            <person name="van der Lee T.A.J."/>
        </authorList>
    </citation>
    <scope>NUCLEOTIDE SEQUENCE [LARGE SCALE GENOMIC DNA]</scope>
    <source>
        <strain evidence="4 5">CBS 809.83</strain>
    </source>
</reference>
<dbReference type="EMBL" id="QEAQ01000048">
    <property type="protein sequence ID" value="TPX57718.1"/>
    <property type="molecule type" value="Genomic_DNA"/>
</dbReference>
<evidence type="ECO:0000313" key="5">
    <source>
        <dbReference type="Proteomes" id="UP000318582"/>
    </source>
</evidence>
<evidence type="ECO:0000259" key="3">
    <source>
        <dbReference type="Pfam" id="PF19327"/>
    </source>
</evidence>
<dbReference type="GO" id="GO:0009117">
    <property type="term" value="P:nucleotide metabolic process"/>
    <property type="evidence" value="ECO:0007669"/>
    <property type="project" value="InterPro"/>
</dbReference>
<dbReference type="PIRSF" id="PIRSF000846">
    <property type="entry name" value="ATP_adenylyltr"/>
    <property type="match status" value="1"/>
</dbReference>
<keyword evidence="5" id="KW-1185">Reference proteome</keyword>
<dbReference type="AlphaFoldDB" id="A0A507E3K6"/>
<sequence>MLRTKIFSTFDKALSSGAVVWSDSTAHHTFAAGVNFQIRLAASLGKKPTADRPHNDQSAATEAPNPFLPYDPALFIEKFDKHNLLLNKFSIVRGHVLLTTKEFQSQLDPLNASDLEEAWKVMLAPGMLRYLSFYNCGPNSGASQPHKHLQLIPESDDDQDQPFPPTEAIFIPESDSKERTGIAFAHEAFPFAHAVTILPPIPADPTAAGVLLETLYKQALTKAFELASLNPGQCLNPSDDRSSQPSYNFILTRTFMIVVPRLAEKAQGISLNSVAFAGMMLVKSAEQLVFVKEKGPLQLLQEVAYPIHTHNQIFQ</sequence>
<proteinExistence type="predicted"/>
<feature type="domain" description="Ap4A phosphorylase 1/2 N-terminal" evidence="3">
    <location>
        <begin position="2"/>
        <end position="164"/>
    </location>
</feature>
<dbReference type="InterPro" id="IPR043171">
    <property type="entry name" value="Ap4A_phos1/2-like"/>
</dbReference>
<name>A0A507E3K6_9FUNG</name>
<evidence type="ECO:0000256" key="1">
    <source>
        <dbReference type="PIRSR" id="PIRSR000846-1"/>
    </source>
</evidence>
<comment type="caution">
    <text evidence="4">The sequence shown here is derived from an EMBL/GenBank/DDBJ whole genome shotgun (WGS) entry which is preliminary data.</text>
</comment>
<dbReference type="InterPro" id="IPR045759">
    <property type="entry name" value="Ap4A_phos1/2_N"/>
</dbReference>
<dbReference type="Gene3D" id="3.30.428.70">
    <property type="match status" value="1"/>
</dbReference>
<dbReference type="STRING" id="109895.A0A507E3K6"/>
<dbReference type="GO" id="GO:0003877">
    <property type="term" value="F:ATP:ADP adenylyltransferase activity"/>
    <property type="evidence" value="ECO:0007669"/>
    <property type="project" value="InterPro"/>
</dbReference>
<dbReference type="PANTHER" id="PTHR38420:SF1">
    <property type="entry name" value="PUTATIVE (AFU_ORTHOLOGUE AFUA_5G14690)-RELATED"/>
    <property type="match status" value="1"/>
</dbReference>
<dbReference type="InterPro" id="IPR036265">
    <property type="entry name" value="HIT-like_sf"/>
</dbReference>
<dbReference type="SUPFAM" id="SSF54197">
    <property type="entry name" value="HIT-like"/>
    <property type="match status" value="1"/>
</dbReference>
<evidence type="ECO:0000313" key="4">
    <source>
        <dbReference type="EMBL" id="TPX57718.1"/>
    </source>
</evidence>
<evidence type="ECO:0000259" key="2">
    <source>
        <dbReference type="Pfam" id="PF09830"/>
    </source>
</evidence>
<dbReference type="Pfam" id="PF09830">
    <property type="entry name" value="ATP_transf"/>
    <property type="match status" value="1"/>
</dbReference>
<dbReference type="GO" id="GO:0005524">
    <property type="term" value="F:ATP binding"/>
    <property type="evidence" value="ECO:0007669"/>
    <property type="project" value="InterPro"/>
</dbReference>
<gene>
    <name evidence="4" type="ORF">PhCBS80983_g03639</name>
</gene>
<feature type="domain" description="ATP adenylyltransferase C-terminal" evidence="2">
    <location>
        <begin position="188"/>
        <end position="306"/>
    </location>
</feature>
<feature type="active site" description="Nucleophile" evidence="1">
    <location>
        <position position="148"/>
    </location>
</feature>
<accession>A0A507E3K6</accession>
<dbReference type="InterPro" id="IPR019200">
    <property type="entry name" value="ATP_adenylylTrfase_C"/>
</dbReference>
<dbReference type="PANTHER" id="PTHR38420">
    <property type="entry name" value="AP-4-A PHOSPHORYLASE II"/>
    <property type="match status" value="1"/>
</dbReference>